<proteinExistence type="predicted"/>
<name>B6HV05_PENRW</name>
<reference evidence="2 3" key="1">
    <citation type="journal article" date="2008" name="Nat. Biotechnol.">
        <title>Genome sequencing and analysis of the filamentous fungus Penicillium chrysogenum.</title>
        <authorList>
            <person name="van den Berg M.A."/>
            <person name="Albang R."/>
            <person name="Albermann K."/>
            <person name="Badger J.H."/>
            <person name="Daran J.-M."/>
            <person name="Driessen A.J.M."/>
            <person name="Garcia-Estrada C."/>
            <person name="Fedorova N.D."/>
            <person name="Harris D.M."/>
            <person name="Heijne W.H.M."/>
            <person name="Joardar V.S."/>
            <person name="Kiel J.A.K.W."/>
            <person name="Kovalchuk A."/>
            <person name="Martin J.F."/>
            <person name="Nierman W.C."/>
            <person name="Nijland J.G."/>
            <person name="Pronk J.T."/>
            <person name="Roubos J.A."/>
            <person name="van der Klei I.J."/>
            <person name="van Peij N.N.M.E."/>
            <person name="Veenhuis M."/>
            <person name="von Doehren H."/>
            <person name="Wagner C."/>
            <person name="Wortman J.R."/>
            <person name="Bovenberg R.A.L."/>
        </authorList>
    </citation>
    <scope>NUCLEOTIDE SEQUENCE [LARGE SCALE GENOMIC DNA]</scope>
    <source>
        <strain evidence="3">ATCC 28089 / DSM 1075 / NRRL 1951 / Wisconsin 54-1255</strain>
    </source>
</reference>
<evidence type="ECO:0000256" key="1">
    <source>
        <dbReference type="SAM" id="SignalP"/>
    </source>
</evidence>
<keyword evidence="3" id="KW-1185">Reference proteome</keyword>
<dbReference type="EMBL" id="AM920437">
    <property type="protein sequence ID" value="CAP98756.1"/>
    <property type="molecule type" value="Genomic_DNA"/>
</dbReference>
<evidence type="ECO:0000313" key="2">
    <source>
        <dbReference type="EMBL" id="CAP98756.1"/>
    </source>
</evidence>
<feature type="chain" id="PRO_5002843779" evidence="1">
    <location>
        <begin position="21"/>
        <end position="164"/>
    </location>
</feature>
<accession>B6HV05</accession>
<keyword evidence="1" id="KW-0732">Signal</keyword>
<dbReference type="VEuPathDB" id="FungiDB:PCH_Pc22g14680"/>
<dbReference type="AlphaFoldDB" id="B6HV05"/>
<dbReference type="HOGENOM" id="CLU_1619587_0_0_1"/>
<dbReference type="Proteomes" id="UP000000724">
    <property type="component" value="Contig Pc00c22"/>
</dbReference>
<sequence>MEFFSVSLLSLGWVIHLGLTWKVKMKRRDDDLDFDRINAVVLTWLCPEFRICNLEWPIPYLSSGLLLETLYDELFYMSSCSRDIHTEANGAKKRSSQHAQMNNKQERCRDKIVGAHVHARKTRPCVEGQRRECWDNDCRLFRMNVRRADINSKGTALLVPITPG</sequence>
<gene>
    <name evidence="2" type="ORF">Pc22g14680</name>
    <name evidence="2" type="ORF">PCH_Pc22g14680</name>
</gene>
<protein>
    <submittedName>
        <fullName evidence="2">Uncharacterized protein</fullName>
    </submittedName>
</protein>
<feature type="signal peptide" evidence="1">
    <location>
        <begin position="1"/>
        <end position="20"/>
    </location>
</feature>
<organism evidence="2 3">
    <name type="scientific">Penicillium rubens (strain ATCC 28089 / DSM 1075 / NRRL 1951 / Wisconsin 54-1255)</name>
    <name type="common">Penicillium chrysogenum</name>
    <dbReference type="NCBI Taxonomy" id="500485"/>
    <lineage>
        <taxon>Eukaryota</taxon>
        <taxon>Fungi</taxon>
        <taxon>Dikarya</taxon>
        <taxon>Ascomycota</taxon>
        <taxon>Pezizomycotina</taxon>
        <taxon>Eurotiomycetes</taxon>
        <taxon>Eurotiomycetidae</taxon>
        <taxon>Eurotiales</taxon>
        <taxon>Aspergillaceae</taxon>
        <taxon>Penicillium</taxon>
        <taxon>Penicillium chrysogenum species complex</taxon>
    </lineage>
</organism>
<evidence type="ECO:0000313" key="3">
    <source>
        <dbReference type="Proteomes" id="UP000000724"/>
    </source>
</evidence>